<dbReference type="Proteomes" id="UP001446871">
    <property type="component" value="Unassembled WGS sequence"/>
</dbReference>
<dbReference type="PROSITE" id="PS51387">
    <property type="entry name" value="FAD_PCMH"/>
    <property type="match status" value="1"/>
</dbReference>
<feature type="domain" description="FAD-binding PCMH-type" evidence="6">
    <location>
        <begin position="62"/>
        <end position="233"/>
    </location>
</feature>
<organism evidence="7 8">
    <name type="scientific">Apiospora saccharicola</name>
    <dbReference type="NCBI Taxonomy" id="335842"/>
    <lineage>
        <taxon>Eukaryota</taxon>
        <taxon>Fungi</taxon>
        <taxon>Dikarya</taxon>
        <taxon>Ascomycota</taxon>
        <taxon>Pezizomycotina</taxon>
        <taxon>Sordariomycetes</taxon>
        <taxon>Xylariomycetidae</taxon>
        <taxon>Amphisphaeriales</taxon>
        <taxon>Apiosporaceae</taxon>
        <taxon>Apiospora</taxon>
    </lineage>
</organism>
<evidence type="ECO:0000313" key="7">
    <source>
        <dbReference type="EMBL" id="KAK8073164.1"/>
    </source>
</evidence>
<comment type="caution">
    <text evidence="7">The sequence shown here is derived from an EMBL/GenBank/DDBJ whole genome shotgun (WGS) entry which is preliminary data.</text>
</comment>
<dbReference type="Pfam" id="PF01565">
    <property type="entry name" value="FAD_binding_4"/>
    <property type="match status" value="1"/>
</dbReference>
<gene>
    <name evidence="7" type="ORF">PG996_006512</name>
</gene>
<dbReference type="PANTHER" id="PTHR42973:SF53">
    <property type="entry name" value="FAD-BINDING PCMH-TYPE DOMAIN-CONTAINING PROTEIN-RELATED"/>
    <property type="match status" value="1"/>
</dbReference>
<dbReference type="Gene3D" id="3.30.465.10">
    <property type="match status" value="1"/>
</dbReference>
<keyword evidence="2" id="KW-0285">Flavoprotein</keyword>
<dbReference type="SUPFAM" id="SSF56176">
    <property type="entry name" value="FAD-binding/transporter-associated domain-like"/>
    <property type="match status" value="1"/>
</dbReference>
<dbReference type="PANTHER" id="PTHR42973">
    <property type="entry name" value="BINDING OXIDOREDUCTASE, PUTATIVE (AFU_ORTHOLOGUE AFUA_1G17690)-RELATED"/>
    <property type="match status" value="1"/>
</dbReference>
<dbReference type="EMBL" id="JAQQWM010000003">
    <property type="protein sequence ID" value="KAK8073164.1"/>
    <property type="molecule type" value="Genomic_DNA"/>
</dbReference>
<feature type="signal peptide" evidence="5">
    <location>
        <begin position="1"/>
        <end position="22"/>
    </location>
</feature>
<dbReference type="InterPro" id="IPR036318">
    <property type="entry name" value="FAD-bd_PCMH-like_sf"/>
</dbReference>
<dbReference type="PROSITE" id="PS51257">
    <property type="entry name" value="PROKAR_LIPOPROTEIN"/>
    <property type="match status" value="1"/>
</dbReference>
<dbReference type="InterPro" id="IPR016166">
    <property type="entry name" value="FAD-bd_PCMH"/>
</dbReference>
<dbReference type="InterPro" id="IPR006094">
    <property type="entry name" value="Oxid_FAD_bind_N"/>
</dbReference>
<evidence type="ECO:0000256" key="1">
    <source>
        <dbReference type="ARBA" id="ARBA00005466"/>
    </source>
</evidence>
<evidence type="ECO:0000313" key="8">
    <source>
        <dbReference type="Proteomes" id="UP001446871"/>
    </source>
</evidence>
<dbReference type="InterPro" id="IPR050416">
    <property type="entry name" value="FAD-linked_Oxidoreductase"/>
</dbReference>
<accession>A0ABR1VPI2</accession>
<comment type="similarity">
    <text evidence="1">Belongs to the oxygen-dependent FAD-linked oxidoreductase family.</text>
</comment>
<evidence type="ECO:0000256" key="2">
    <source>
        <dbReference type="ARBA" id="ARBA00022630"/>
    </source>
</evidence>
<evidence type="ECO:0000256" key="4">
    <source>
        <dbReference type="ARBA" id="ARBA00023002"/>
    </source>
</evidence>
<feature type="chain" id="PRO_5046539428" description="FAD-binding PCMH-type domain-containing protein" evidence="5">
    <location>
        <begin position="23"/>
        <end position="513"/>
    </location>
</feature>
<evidence type="ECO:0000256" key="3">
    <source>
        <dbReference type="ARBA" id="ARBA00022827"/>
    </source>
</evidence>
<keyword evidence="3" id="KW-0274">FAD</keyword>
<reference evidence="7 8" key="1">
    <citation type="submission" date="2023-01" db="EMBL/GenBank/DDBJ databases">
        <title>Analysis of 21 Apiospora genomes using comparative genomics revels a genus with tremendous synthesis potential of carbohydrate active enzymes and secondary metabolites.</title>
        <authorList>
            <person name="Sorensen T."/>
        </authorList>
    </citation>
    <scope>NUCLEOTIDE SEQUENCE [LARGE SCALE GENOMIC DNA]</scope>
    <source>
        <strain evidence="7 8">CBS 83171</strain>
    </source>
</reference>
<keyword evidence="8" id="KW-1185">Reference proteome</keyword>
<evidence type="ECO:0000259" key="6">
    <source>
        <dbReference type="PROSITE" id="PS51387"/>
    </source>
</evidence>
<evidence type="ECO:0000256" key="5">
    <source>
        <dbReference type="SAM" id="SignalP"/>
    </source>
</evidence>
<dbReference type="InterPro" id="IPR016169">
    <property type="entry name" value="FAD-bd_PCMH_sub2"/>
</dbReference>
<name>A0ABR1VPI2_9PEZI</name>
<keyword evidence="4" id="KW-0560">Oxidoreductase</keyword>
<proteinExistence type="inferred from homology"/>
<keyword evidence="5" id="KW-0732">Signal</keyword>
<protein>
    <recommendedName>
        <fullName evidence="6">FAD-binding PCMH-type domain-containing protein</fullName>
    </recommendedName>
</protein>
<sequence>MKRDPAISSLALLLQHASVACADAGSQCCNALSQEASLAGKVFSPDTTDYQGRIESIWSASAALAPWCFVLPQSADDTAIVVKTLVRNECPFGIKGGGHGDFPAANSIQEGVTIDFGRMNQVTYDPAQKIASIGPGSSWQPVYETLEPHGVTVTGGRAGGVGVAGFTTGGGNSFHSTSHGWACDNVKNFQVVLANGTIVDANASENNDLWQALKGGSGNFGLVTRFDMYVIEFPTPQKPNIWGGIAQYELGAAEELTDAYVDFVENNHLDKNSSTMLYWVYTHSTSPNQDVTARSLVVQVSMDNTLDIAYPPAYDRYLNTSGIISTSLRSAPMYEITAEFDKGQPDGLRNIWLTGAYKNDPRIIKFAAEKHEELIAGKLAGLVSQDSQLVTLCSMFPLTQAMIEHGERNGGNAMNLEAKSKGENGVLYMASLAIDGAENEAIALPIVRQWQDEVDAYATSLGVNWDWRFLNYAYAGQDPIATYATDKIKGAAGKYDPDGVFQKLRRTGHRIVS</sequence>